<protein>
    <recommendedName>
        <fullName evidence="6">Protein kinase domain-containing protein</fullName>
    </recommendedName>
</protein>
<feature type="non-terminal residue" evidence="7">
    <location>
        <position position="1"/>
    </location>
</feature>
<feature type="compositionally biased region" description="Polar residues" evidence="4">
    <location>
        <begin position="30"/>
        <end position="39"/>
    </location>
</feature>
<dbReference type="PROSITE" id="PS50011">
    <property type="entry name" value="PROTEIN_KINASE_DOM"/>
    <property type="match status" value="1"/>
</dbReference>
<dbReference type="Gene3D" id="3.30.200.20">
    <property type="entry name" value="Phosphorylase Kinase, domain 1"/>
    <property type="match status" value="1"/>
</dbReference>
<dbReference type="EMBL" id="JAHRHJ020000006">
    <property type="protein sequence ID" value="KAH9313021.1"/>
    <property type="molecule type" value="Genomic_DNA"/>
</dbReference>
<evidence type="ECO:0000256" key="5">
    <source>
        <dbReference type="SAM" id="Phobius"/>
    </source>
</evidence>
<dbReference type="InterPro" id="IPR017441">
    <property type="entry name" value="Protein_kinase_ATP_BS"/>
</dbReference>
<name>A0AA38FYF0_TAXCH</name>
<keyword evidence="5" id="KW-0812">Transmembrane</keyword>
<evidence type="ECO:0000256" key="3">
    <source>
        <dbReference type="PROSITE-ProRule" id="PRU10141"/>
    </source>
</evidence>
<evidence type="ECO:0000259" key="6">
    <source>
        <dbReference type="PROSITE" id="PS50011"/>
    </source>
</evidence>
<evidence type="ECO:0000313" key="8">
    <source>
        <dbReference type="Proteomes" id="UP000824469"/>
    </source>
</evidence>
<sequence>INTGESPSPTTGENPFPTTGENVPPPAGSPSPTVGQSPSRAVDQSPLRDGSQRNNKREVVVLSVVAIVVVLAIGGFSALLARRWRINSRENNRGKKESRKLDKRFSQRPRKFSYAELRTATKNFRQSEMLGKGGFGGVYRGMLPSSNDTVAIKRISQ</sequence>
<dbReference type="PROSITE" id="PS00107">
    <property type="entry name" value="PROTEIN_KINASE_ATP"/>
    <property type="match status" value="1"/>
</dbReference>
<feature type="binding site" evidence="3">
    <location>
        <position position="153"/>
    </location>
    <ligand>
        <name>ATP</name>
        <dbReference type="ChEBI" id="CHEBI:30616"/>
    </ligand>
</feature>
<gene>
    <name evidence="7" type="ORF">KI387_028056</name>
</gene>
<keyword evidence="8" id="KW-1185">Reference proteome</keyword>
<keyword evidence="5" id="KW-1133">Transmembrane helix</keyword>
<keyword evidence="2 3" id="KW-0067">ATP-binding</keyword>
<dbReference type="AlphaFoldDB" id="A0AA38FYF0"/>
<dbReference type="Proteomes" id="UP000824469">
    <property type="component" value="Unassembled WGS sequence"/>
</dbReference>
<dbReference type="GO" id="GO:0005524">
    <property type="term" value="F:ATP binding"/>
    <property type="evidence" value="ECO:0007669"/>
    <property type="project" value="UniProtKB-UniRule"/>
</dbReference>
<feature type="transmembrane region" description="Helical" evidence="5">
    <location>
        <begin position="59"/>
        <end position="81"/>
    </location>
</feature>
<comment type="caution">
    <text evidence="7">The sequence shown here is derived from an EMBL/GenBank/DDBJ whole genome shotgun (WGS) entry which is preliminary data.</text>
</comment>
<dbReference type="InterPro" id="IPR000719">
    <property type="entry name" value="Prot_kinase_dom"/>
</dbReference>
<proteinExistence type="predicted"/>
<evidence type="ECO:0000313" key="7">
    <source>
        <dbReference type="EMBL" id="KAH9313021.1"/>
    </source>
</evidence>
<keyword evidence="1 3" id="KW-0547">Nucleotide-binding</keyword>
<feature type="non-terminal residue" evidence="7">
    <location>
        <position position="157"/>
    </location>
</feature>
<evidence type="ECO:0000256" key="4">
    <source>
        <dbReference type="SAM" id="MobiDB-lite"/>
    </source>
</evidence>
<feature type="region of interest" description="Disordered" evidence="4">
    <location>
        <begin position="1"/>
        <end position="55"/>
    </location>
</feature>
<dbReference type="InterPro" id="IPR050528">
    <property type="entry name" value="L-type_Lectin-RKs"/>
</dbReference>
<dbReference type="InterPro" id="IPR011009">
    <property type="entry name" value="Kinase-like_dom_sf"/>
</dbReference>
<keyword evidence="5" id="KW-0472">Membrane</keyword>
<reference evidence="7 8" key="1">
    <citation type="journal article" date="2021" name="Nat. Plants">
        <title>The Taxus genome provides insights into paclitaxel biosynthesis.</title>
        <authorList>
            <person name="Xiong X."/>
            <person name="Gou J."/>
            <person name="Liao Q."/>
            <person name="Li Y."/>
            <person name="Zhou Q."/>
            <person name="Bi G."/>
            <person name="Li C."/>
            <person name="Du R."/>
            <person name="Wang X."/>
            <person name="Sun T."/>
            <person name="Guo L."/>
            <person name="Liang H."/>
            <person name="Lu P."/>
            <person name="Wu Y."/>
            <person name="Zhang Z."/>
            <person name="Ro D.K."/>
            <person name="Shang Y."/>
            <person name="Huang S."/>
            <person name="Yan J."/>
        </authorList>
    </citation>
    <scope>NUCLEOTIDE SEQUENCE [LARGE SCALE GENOMIC DNA]</scope>
    <source>
        <strain evidence="7">Ta-2019</strain>
    </source>
</reference>
<dbReference type="GO" id="GO:0004672">
    <property type="term" value="F:protein kinase activity"/>
    <property type="evidence" value="ECO:0007669"/>
    <property type="project" value="InterPro"/>
</dbReference>
<organism evidence="7 8">
    <name type="scientific">Taxus chinensis</name>
    <name type="common">Chinese yew</name>
    <name type="synonym">Taxus wallichiana var. chinensis</name>
    <dbReference type="NCBI Taxonomy" id="29808"/>
    <lineage>
        <taxon>Eukaryota</taxon>
        <taxon>Viridiplantae</taxon>
        <taxon>Streptophyta</taxon>
        <taxon>Embryophyta</taxon>
        <taxon>Tracheophyta</taxon>
        <taxon>Spermatophyta</taxon>
        <taxon>Pinopsida</taxon>
        <taxon>Pinidae</taxon>
        <taxon>Conifers II</taxon>
        <taxon>Cupressales</taxon>
        <taxon>Taxaceae</taxon>
        <taxon>Taxus</taxon>
    </lineage>
</organism>
<evidence type="ECO:0000256" key="2">
    <source>
        <dbReference type="ARBA" id="ARBA00022840"/>
    </source>
</evidence>
<evidence type="ECO:0000256" key="1">
    <source>
        <dbReference type="ARBA" id="ARBA00022741"/>
    </source>
</evidence>
<accession>A0AA38FYF0</accession>
<dbReference type="PANTHER" id="PTHR27007">
    <property type="match status" value="1"/>
</dbReference>
<feature type="domain" description="Protein kinase" evidence="6">
    <location>
        <begin position="124"/>
        <end position="157"/>
    </location>
</feature>
<feature type="compositionally biased region" description="Polar residues" evidence="4">
    <location>
        <begin position="1"/>
        <end position="21"/>
    </location>
</feature>
<dbReference type="SUPFAM" id="SSF56112">
    <property type="entry name" value="Protein kinase-like (PK-like)"/>
    <property type="match status" value="1"/>
</dbReference>